<reference evidence="2 3" key="1">
    <citation type="submission" date="2018-10" db="EMBL/GenBank/DDBJ databases">
        <title>Pan-genome distribution and transcriptional activeness of fungal secondary metabolism genes in Aspergillus section Fumigati.</title>
        <authorList>
            <person name="Takahashi H."/>
            <person name="Umemura M."/>
            <person name="Ninomiya A."/>
            <person name="Kusuya Y."/>
            <person name="Urayama S."/>
            <person name="Shimizu M."/>
            <person name="Watanabe A."/>
            <person name="Kamei K."/>
            <person name="Yaguchi T."/>
            <person name="Hagiwara D."/>
        </authorList>
    </citation>
    <scope>NUCLEOTIDE SEQUENCE [LARGE SCALE GENOMIC DNA]</scope>
    <source>
        <strain evidence="2 3">IFM 55266</strain>
    </source>
</reference>
<organism evidence="2 3">
    <name type="scientific">Aspergillus pseudoviridinutans</name>
    <dbReference type="NCBI Taxonomy" id="1517512"/>
    <lineage>
        <taxon>Eukaryota</taxon>
        <taxon>Fungi</taxon>
        <taxon>Dikarya</taxon>
        <taxon>Ascomycota</taxon>
        <taxon>Pezizomycotina</taxon>
        <taxon>Eurotiomycetes</taxon>
        <taxon>Eurotiomycetidae</taxon>
        <taxon>Eurotiales</taxon>
        <taxon>Aspergillaceae</taxon>
        <taxon>Aspergillus</taxon>
        <taxon>Aspergillus subgen. Fumigati</taxon>
    </lineage>
</organism>
<evidence type="ECO:0000259" key="1">
    <source>
        <dbReference type="Pfam" id="PF24969"/>
    </source>
</evidence>
<gene>
    <name evidence="2" type="ORF">Asppvi_010827</name>
</gene>
<sequence length="415" mass="47552">MLSTPFNPVELPSYRPGTTEIEEVSQLLYAIVQCPEIASLVRVLQLGAWQTVLTREYGDHPDEFHFDHDLVEKLVREATSDKERQEKWIKDLEQGVTDPWLALLIPRLTYLRKISFVWAYGADYVSTMLVEAAEAENSVFPYLEEVWAAHCDTEGGTEAEVMLPFFRFPAMRKLGGFMLHTWLGAEEPSDRILLKGLEMGSSNITDIDLKNTCAPNGLQNWIRTCKMLETFRLSDGGVNVAENVTNWGKIYRDLCHHKTTLQAISLSDDPDTLEEEQDREVFMGSFADFTSLRILRVPCTGLAQLDDQERPMGRLVELLPSSLEILCICDAHRPSLEWTVDQCECLVNSDAFPNLESICIESNAMTVPNDICKIEALQRRCEKKDISFRVFEPESRKAIEYWGRVWPFDHDFDLW</sequence>
<dbReference type="AlphaFoldDB" id="A0A9P3EZV0"/>
<feature type="domain" description="Leucine-rich repeat" evidence="1">
    <location>
        <begin position="24"/>
        <end position="373"/>
    </location>
</feature>
<name>A0A9P3EZV0_9EURO</name>
<evidence type="ECO:0000313" key="2">
    <source>
        <dbReference type="EMBL" id="GIJ91852.1"/>
    </source>
</evidence>
<accession>A0A9P3EZV0</accession>
<protein>
    <recommendedName>
        <fullName evidence="1">Leucine-rich repeat domain-containing protein</fullName>
    </recommendedName>
</protein>
<dbReference type="InterPro" id="IPR056867">
    <property type="entry name" value="LRR_15"/>
</dbReference>
<keyword evidence="3" id="KW-1185">Reference proteome</keyword>
<dbReference type="Proteomes" id="UP001043456">
    <property type="component" value="Unassembled WGS sequence"/>
</dbReference>
<dbReference type="GeneID" id="67009437"/>
<comment type="caution">
    <text evidence="2">The sequence shown here is derived from an EMBL/GenBank/DDBJ whole genome shotgun (WGS) entry which is preliminary data.</text>
</comment>
<dbReference type="EMBL" id="BHVY01000008">
    <property type="protein sequence ID" value="GIJ91852.1"/>
    <property type="molecule type" value="Genomic_DNA"/>
</dbReference>
<dbReference type="RefSeq" id="XP_043162598.1">
    <property type="nucleotide sequence ID" value="XM_043306663.1"/>
</dbReference>
<dbReference type="OrthoDB" id="2520703at2759"/>
<proteinExistence type="predicted"/>
<dbReference type="InterPro" id="IPR032675">
    <property type="entry name" value="LRR_dom_sf"/>
</dbReference>
<dbReference type="Pfam" id="PF24969">
    <property type="entry name" value="LRR_15"/>
    <property type="match status" value="1"/>
</dbReference>
<dbReference type="Gene3D" id="3.80.10.10">
    <property type="entry name" value="Ribonuclease Inhibitor"/>
    <property type="match status" value="1"/>
</dbReference>
<evidence type="ECO:0000313" key="3">
    <source>
        <dbReference type="Proteomes" id="UP001043456"/>
    </source>
</evidence>
<dbReference type="SUPFAM" id="SSF52047">
    <property type="entry name" value="RNI-like"/>
    <property type="match status" value="1"/>
</dbReference>